<dbReference type="Gene3D" id="2.40.128.140">
    <property type="entry name" value="Outer membrane protein"/>
    <property type="match status" value="1"/>
</dbReference>
<dbReference type="AlphaFoldDB" id="A0A1M7RV45"/>
<dbReference type="InterPro" id="IPR018707">
    <property type="entry name" value="LpxR"/>
</dbReference>
<gene>
    <name evidence="2" type="ORF">SAMN02745728_00210</name>
</gene>
<name>A0A1M7RV45_9BACT</name>
<feature type="signal peptide" evidence="1">
    <location>
        <begin position="1"/>
        <end position="25"/>
    </location>
</feature>
<dbReference type="InterPro" id="IPR037107">
    <property type="entry name" value="Put_OMP_sf"/>
</dbReference>
<dbReference type="Pfam" id="PF09982">
    <property type="entry name" value="LpxR"/>
    <property type="match status" value="1"/>
</dbReference>
<dbReference type="STRING" id="1121455.SAMN02745728_00210"/>
<keyword evidence="3" id="KW-1185">Reference proteome</keyword>
<evidence type="ECO:0000313" key="3">
    <source>
        <dbReference type="Proteomes" id="UP000186469"/>
    </source>
</evidence>
<dbReference type="Proteomes" id="UP000186469">
    <property type="component" value="Unassembled WGS sequence"/>
</dbReference>
<sequence length="395" mass="44914">MYNINKSFILLLLLSFMAFNSVANAQETNFSHNTLAYNNENSSFSEDAKKLDAYAEKDKNQADSEQDKQNTEDTIVIPKGSLTIYFENDLFYNTDKYYTNAVQMRFVSPPLASFADNNILPDFCDELLNKIQKLQDEDNIQYNVSIGMGQSIYTPKDTYTTLLQKDDRPYAGYLYGFLALHAKQETQMDTFELTGGIVGPSALGEQSQNEVHRIRGFETANGWEHQLRDEPAFMFSWSRNYRLNKDSAWSGWNWDILPYHTMSVGNIFTQATIGSEFRFGWNLPSSFGTSLIRPGSSVDAPTPRSKKSVEEQQYGYYLFAGAEGRAVAHNIFLDGNTWKDSHSIEKNNFVGELNGGVAVTINEVRISYTHVFTTREFKGQPRPQNYGSITVMMPF</sequence>
<feature type="chain" id="PRO_5013042806" description="Lipid A deacylase LpxR family protein" evidence="1">
    <location>
        <begin position="26"/>
        <end position="395"/>
    </location>
</feature>
<evidence type="ECO:0000313" key="2">
    <source>
        <dbReference type="EMBL" id="SHN50155.1"/>
    </source>
</evidence>
<keyword evidence="1" id="KW-0732">Signal</keyword>
<reference evidence="2 3" key="1">
    <citation type="submission" date="2016-12" db="EMBL/GenBank/DDBJ databases">
        <authorList>
            <person name="Song W.-J."/>
            <person name="Kurnit D.M."/>
        </authorList>
    </citation>
    <scope>NUCLEOTIDE SEQUENCE [LARGE SCALE GENOMIC DNA]</scope>
    <source>
        <strain evidence="2 3">DSM 11393</strain>
    </source>
</reference>
<proteinExistence type="predicted"/>
<dbReference type="OrthoDB" id="9776275at2"/>
<dbReference type="EMBL" id="FRDI01000002">
    <property type="protein sequence ID" value="SHN50155.1"/>
    <property type="molecule type" value="Genomic_DNA"/>
</dbReference>
<evidence type="ECO:0008006" key="4">
    <source>
        <dbReference type="Google" id="ProtNLM"/>
    </source>
</evidence>
<accession>A0A1M7RV45</accession>
<protein>
    <recommendedName>
        <fullName evidence="4">Lipid A deacylase LpxR family protein</fullName>
    </recommendedName>
</protein>
<organism evidence="2 3">
    <name type="scientific">Desulfovibrio litoralis DSM 11393</name>
    <dbReference type="NCBI Taxonomy" id="1121455"/>
    <lineage>
        <taxon>Bacteria</taxon>
        <taxon>Pseudomonadati</taxon>
        <taxon>Thermodesulfobacteriota</taxon>
        <taxon>Desulfovibrionia</taxon>
        <taxon>Desulfovibrionales</taxon>
        <taxon>Desulfovibrionaceae</taxon>
        <taxon>Desulfovibrio</taxon>
    </lineage>
</organism>
<evidence type="ECO:0000256" key="1">
    <source>
        <dbReference type="SAM" id="SignalP"/>
    </source>
</evidence>